<dbReference type="Pfam" id="PF00494">
    <property type="entry name" value="SQS_PSY"/>
    <property type="match status" value="1"/>
</dbReference>
<dbReference type="InterPro" id="IPR008949">
    <property type="entry name" value="Isoprenoid_synthase_dom_sf"/>
</dbReference>
<sequence>MDELSSYGISTTGALIRLHADVLARYSGGYCGEGVISAAEKVGSAYGLMNLVRASLPLLSRGIVLLPLDLLSLHGLSPEKIYNKKDHDASKAVIKDIVHVASAHLKSGRDLCYSIPNSIRPAFIASACGIDHIIKITKKVDYDIYSAYLQRRNPLFIWSVLWKRLLRTY</sequence>
<proteinExistence type="predicted"/>
<evidence type="ECO:0000313" key="1">
    <source>
        <dbReference type="Proteomes" id="UP000095283"/>
    </source>
</evidence>
<protein>
    <submittedName>
        <fullName evidence="2">Macro domain-containing protein</fullName>
    </submittedName>
</protein>
<dbReference type="InterPro" id="IPR002060">
    <property type="entry name" value="Squ/phyt_synthse"/>
</dbReference>
<organism evidence="1 2">
    <name type="scientific">Heterorhabditis bacteriophora</name>
    <name type="common">Entomopathogenic nematode worm</name>
    <dbReference type="NCBI Taxonomy" id="37862"/>
    <lineage>
        <taxon>Eukaryota</taxon>
        <taxon>Metazoa</taxon>
        <taxon>Ecdysozoa</taxon>
        <taxon>Nematoda</taxon>
        <taxon>Chromadorea</taxon>
        <taxon>Rhabditida</taxon>
        <taxon>Rhabditina</taxon>
        <taxon>Rhabditomorpha</taxon>
        <taxon>Strongyloidea</taxon>
        <taxon>Heterorhabditidae</taxon>
        <taxon>Heterorhabditis</taxon>
    </lineage>
</organism>
<dbReference type="Gene3D" id="1.10.600.10">
    <property type="entry name" value="Farnesyl Diphosphate Synthase"/>
    <property type="match status" value="1"/>
</dbReference>
<name>A0A1I7WRM8_HETBA</name>
<reference evidence="2" key="1">
    <citation type="submission" date="2016-11" db="UniProtKB">
        <authorList>
            <consortium name="WormBaseParasite"/>
        </authorList>
    </citation>
    <scope>IDENTIFICATION</scope>
</reference>
<dbReference type="AlphaFoldDB" id="A0A1I7WRM8"/>
<dbReference type="Proteomes" id="UP000095283">
    <property type="component" value="Unplaced"/>
</dbReference>
<accession>A0A1I7WRM8</accession>
<dbReference type="WBParaSite" id="Hba_07802">
    <property type="protein sequence ID" value="Hba_07802"/>
    <property type="gene ID" value="Hba_07802"/>
</dbReference>
<keyword evidence="1" id="KW-1185">Reference proteome</keyword>
<dbReference type="SUPFAM" id="SSF48576">
    <property type="entry name" value="Terpenoid synthases"/>
    <property type="match status" value="1"/>
</dbReference>
<evidence type="ECO:0000313" key="2">
    <source>
        <dbReference type="WBParaSite" id="Hba_07802"/>
    </source>
</evidence>